<dbReference type="EMBL" id="BJXA01000009">
    <property type="protein sequence ID" value="GEM37435.1"/>
    <property type="molecule type" value="Genomic_DNA"/>
</dbReference>
<proteinExistence type="predicted"/>
<evidence type="ECO:0000313" key="1">
    <source>
        <dbReference type="EMBL" id="GEM37435.1"/>
    </source>
</evidence>
<comment type="caution">
    <text evidence="1">The sequence shown here is derived from an EMBL/GenBank/DDBJ whole genome shotgun (WGS) entry which is preliminary data.</text>
</comment>
<dbReference type="AlphaFoldDB" id="A0A511M9V1"/>
<protein>
    <submittedName>
        <fullName evidence="1">Uncharacterized protein</fullName>
    </submittedName>
</protein>
<gene>
    <name evidence="1" type="ORF">NN4_19540</name>
</gene>
<keyword evidence="2" id="KW-1185">Reference proteome</keyword>
<accession>A0A511M9V1</accession>
<sequence length="283" mass="32354">MNDLVGRLLVVDWDYFFPNPAMMTGPAGVDAFNYDWGHVESPFMINDVWQTRLTPFVEQNLPLPRCERFEGFWSRFGLSQWEVGSIFVCESNMEAGEIFPASSVLDASDDADGWAEVWLFDAHHDCGYPSALHLRERSQYDCGSWMAEHAERGSELHVRYPWWRATEDGSTFAEVEPEPWVPVDRRLDQWPDAAEDLPDSWDAVVVCRSGAWVPSWNDDQFDVFVESAGIRTVWIDSNFEAGPRKQPDLALARAELDIRAEQYAEIAEANRRLTVPASDQDAR</sequence>
<organism evidence="1 2">
    <name type="scientific">Nocardia ninae NBRC 108245</name>
    <dbReference type="NCBI Taxonomy" id="1210091"/>
    <lineage>
        <taxon>Bacteria</taxon>
        <taxon>Bacillati</taxon>
        <taxon>Actinomycetota</taxon>
        <taxon>Actinomycetes</taxon>
        <taxon>Mycobacteriales</taxon>
        <taxon>Nocardiaceae</taxon>
        <taxon>Nocardia</taxon>
    </lineage>
</organism>
<evidence type="ECO:0000313" key="2">
    <source>
        <dbReference type="Proteomes" id="UP000321424"/>
    </source>
</evidence>
<dbReference type="Proteomes" id="UP000321424">
    <property type="component" value="Unassembled WGS sequence"/>
</dbReference>
<dbReference type="RefSeq" id="WP_186818334.1">
    <property type="nucleotide sequence ID" value="NZ_BJXA01000009.1"/>
</dbReference>
<reference evidence="1 2" key="1">
    <citation type="submission" date="2019-07" db="EMBL/GenBank/DDBJ databases">
        <title>Whole genome shotgun sequence of Nocardia ninae NBRC 108245.</title>
        <authorList>
            <person name="Hosoyama A."/>
            <person name="Uohara A."/>
            <person name="Ohji S."/>
            <person name="Ichikawa N."/>
        </authorList>
    </citation>
    <scope>NUCLEOTIDE SEQUENCE [LARGE SCALE GENOMIC DNA]</scope>
    <source>
        <strain evidence="1 2">NBRC 108245</strain>
    </source>
</reference>
<name>A0A511M9V1_9NOCA</name>